<protein>
    <submittedName>
        <fullName evidence="1">DUF3248 domain-containing protein</fullName>
    </submittedName>
</protein>
<accession>A0A7C5WRD0</accession>
<dbReference type="EMBL" id="DRNZ01000173">
    <property type="protein sequence ID" value="HHO58054.1"/>
    <property type="molecule type" value="Genomic_DNA"/>
</dbReference>
<evidence type="ECO:0000313" key="1">
    <source>
        <dbReference type="EMBL" id="HHO58054.1"/>
    </source>
</evidence>
<dbReference type="Pfam" id="PF11609">
    <property type="entry name" value="DUF3248"/>
    <property type="match status" value="1"/>
</dbReference>
<gene>
    <name evidence="1" type="ORF">ENJ85_02670</name>
</gene>
<reference evidence="1" key="1">
    <citation type="journal article" date="2020" name="mSystems">
        <title>Genome- and Community-Level Interaction Insights into Carbon Utilization and Element Cycling Functions of Hydrothermarchaeota in Hydrothermal Sediment.</title>
        <authorList>
            <person name="Zhou Z."/>
            <person name="Liu Y."/>
            <person name="Xu W."/>
            <person name="Pan J."/>
            <person name="Luo Z.H."/>
            <person name="Li M."/>
        </authorList>
    </citation>
    <scope>NUCLEOTIDE SEQUENCE [LARGE SCALE GENOMIC DNA]</scope>
    <source>
        <strain evidence="1">HyVt-523</strain>
    </source>
</reference>
<organism evidence="1">
    <name type="scientific">Oceanithermus profundus</name>
    <dbReference type="NCBI Taxonomy" id="187137"/>
    <lineage>
        <taxon>Bacteria</taxon>
        <taxon>Thermotogati</taxon>
        <taxon>Deinococcota</taxon>
        <taxon>Deinococci</taxon>
        <taxon>Thermales</taxon>
        <taxon>Thermaceae</taxon>
        <taxon>Oceanithermus</taxon>
    </lineage>
</organism>
<dbReference type="InterPro" id="IPR021650">
    <property type="entry name" value="DUF3248"/>
</dbReference>
<sequence length="82" mass="9559">MSEREESRAEPLPDELQRRLGELGEYLVWRIGTNEAEDVLIVRVGLASNTPRFNELPTLRNVGERKIEELVKEGRVRVEWVE</sequence>
<dbReference type="Proteomes" id="UP000886105">
    <property type="component" value="Unassembled WGS sequence"/>
</dbReference>
<dbReference type="Gene3D" id="3.10.20.570">
    <property type="entry name" value="Protein of unknown function DUF3248"/>
    <property type="match status" value="1"/>
</dbReference>
<comment type="caution">
    <text evidence="1">The sequence shown here is derived from an EMBL/GenBank/DDBJ whole genome shotgun (WGS) entry which is preliminary data.</text>
</comment>
<name>A0A7C5WRD0_9DEIN</name>
<dbReference type="AlphaFoldDB" id="A0A7C5WRD0"/>
<proteinExistence type="predicted"/>